<dbReference type="InterPro" id="IPR009637">
    <property type="entry name" value="GPR107/GPR108-like"/>
</dbReference>
<feature type="transmembrane region" description="Helical" evidence="6">
    <location>
        <begin position="227"/>
        <end position="247"/>
    </location>
</feature>
<proteinExistence type="predicted"/>
<feature type="transmembrane region" description="Helical" evidence="6">
    <location>
        <begin position="259"/>
        <end position="277"/>
    </location>
</feature>
<evidence type="ECO:0000256" key="6">
    <source>
        <dbReference type="SAM" id="Phobius"/>
    </source>
</evidence>
<name>A0ABD2NBF1_9CUCU</name>
<dbReference type="GO" id="GO:0016020">
    <property type="term" value="C:membrane"/>
    <property type="evidence" value="ECO:0007669"/>
    <property type="project" value="UniProtKB-SubCell"/>
</dbReference>
<dbReference type="InterPro" id="IPR053937">
    <property type="entry name" value="GOST_TM"/>
</dbReference>
<organism evidence="9 10">
    <name type="scientific">Cryptolaemus montrouzieri</name>
    <dbReference type="NCBI Taxonomy" id="559131"/>
    <lineage>
        <taxon>Eukaryota</taxon>
        <taxon>Metazoa</taxon>
        <taxon>Ecdysozoa</taxon>
        <taxon>Arthropoda</taxon>
        <taxon>Hexapoda</taxon>
        <taxon>Insecta</taxon>
        <taxon>Pterygota</taxon>
        <taxon>Neoptera</taxon>
        <taxon>Endopterygota</taxon>
        <taxon>Coleoptera</taxon>
        <taxon>Polyphaga</taxon>
        <taxon>Cucujiformia</taxon>
        <taxon>Coccinelloidea</taxon>
        <taxon>Coccinellidae</taxon>
        <taxon>Scymninae</taxon>
        <taxon>Scymnini</taxon>
        <taxon>Cryptolaemus</taxon>
    </lineage>
</organism>
<protein>
    <recommendedName>
        <fullName evidence="8">GOST seven transmembrane domain-containing protein</fullName>
    </recommendedName>
</protein>
<keyword evidence="2 6" id="KW-0812">Transmembrane</keyword>
<evidence type="ECO:0000256" key="3">
    <source>
        <dbReference type="ARBA" id="ARBA00022729"/>
    </source>
</evidence>
<reference evidence="9 10" key="1">
    <citation type="journal article" date="2021" name="BMC Biol.">
        <title>Horizontally acquired antibacterial genes associated with adaptive radiation of ladybird beetles.</title>
        <authorList>
            <person name="Li H.S."/>
            <person name="Tang X.F."/>
            <person name="Huang Y.H."/>
            <person name="Xu Z.Y."/>
            <person name="Chen M.L."/>
            <person name="Du X.Y."/>
            <person name="Qiu B.Y."/>
            <person name="Chen P.T."/>
            <person name="Zhang W."/>
            <person name="Slipinski A."/>
            <person name="Escalona H.E."/>
            <person name="Waterhouse R.M."/>
            <person name="Zwick A."/>
            <person name="Pang H."/>
        </authorList>
    </citation>
    <scope>NUCLEOTIDE SEQUENCE [LARGE SCALE GENOMIC DNA]</scope>
    <source>
        <strain evidence="9">SYSU2018</strain>
    </source>
</reference>
<accession>A0ABD2NBF1</accession>
<feature type="chain" id="PRO_5044844676" description="GOST seven transmembrane domain-containing protein" evidence="7">
    <location>
        <begin position="20"/>
        <end position="486"/>
    </location>
</feature>
<dbReference type="PANTHER" id="PTHR21229:SF2">
    <property type="entry name" value="RE59932P"/>
    <property type="match status" value="1"/>
</dbReference>
<comment type="caution">
    <text evidence="9">The sequence shown here is derived from an EMBL/GenBank/DDBJ whole genome shotgun (WGS) entry which is preliminary data.</text>
</comment>
<evidence type="ECO:0000313" key="10">
    <source>
        <dbReference type="Proteomes" id="UP001516400"/>
    </source>
</evidence>
<dbReference type="Proteomes" id="UP001516400">
    <property type="component" value="Unassembled WGS sequence"/>
</dbReference>
<evidence type="ECO:0000256" key="4">
    <source>
        <dbReference type="ARBA" id="ARBA00022989"/>
    </source>
</evidence>
<evidence type="ECO:0000256" key="2">
    <source>
        <dbReference type="ARBA" id="ARBA00022692"/>
    </source>
</evidence>
<keyword evidence="4 6" id="KW-1133">Transmembrane helix</keyword>
<dbReference type="EMBL" id="JABFTP020000083">
    <property type="protein sequence ID" value="KAL3275845.1"/>
    <property type="molecule type" value="Genomic_DNA"/>
</dbReference>
<dbReference type="Pfam" id="PF06814">
    <property type="entry name" value="GOST_TM"/>
    <property type="match status" value="1"/>
</dbReference>
<feature type="domain" description="GOST seven transmembrane" evidence="8">
    <location>
        <begin position="224"/>
        <end position="463"/>
    </location>
</feature>
<dbReference type="AlphaFoldDB" id="A0ABD2NBF1"/>
<gene>
    <name evidence="9" type="ORF">HHI36_020587</name>
</gene>
<feature type="transmembrane region" description="Helical" evidence="6">
    <location>
        <begin position="331"/>
        <end position="349"/>
    </location>
</feature>
<evidence type="ECO:0000313" key="9">
    <source>
        <dbReference type="EMBL" id="KAL3275845.1"/>
    </source>
</evidence>
<feature type="signal peptide" evidence="7">
    <location>
        <begin position="1"/>
        <end position="19"/>
    </location>
</feature>
<evidence type="ECO:0000256" key="7">
    <source>
        <dbReference type="SAM" id="SignalP"/>
    </source>
</evidence>
<keyword evidence="10" id="KW-1185">Reference proteome</keyword>
<feature type="transmembrane region" description="Helical" evidence="6">
    <location>
        <begin position="443"/>
        <end position="460"/>
    </location>
</feature>
<keyword evidence="5 6" id="KW-0472">Membrane</keyword>
<sequence>MKKFCQFLIFLLLGFLASAKIHSITLKNDNRKYIALSSFGFYQGGLLDIKLERFKITPENASGLFGFTLGRTTNDPKNPYFDNQENSISNDPSTVGLMYFILELKQRRVHINYNEYQIAYVYKNKDEALSCRSLSGEQEYKRKIEDRSQCDAYNLDLTAEFIDGYTYYSTNFTISIESIEEEGFYNLYFYNCPNYDSYEEISMDGKIQIIETNLGTYLSAEEIPLSILYNMMSMLFSITGIFWLYVLLRCKQPVQKIHYMMAVLIFLHAISLALYSVNYHFMKRLGMNSPLWITMFYIMRFLNQMLFFVVLVLLGAGWNITKPVLIMREKVVLITVVILQISANVIKIISYENQQYIMHFLSLERADLSFNFLTFGCSLFPIIWSMKRCRVVCISDNTLYNFERLRMFRHFYVMVAFHIYSNFILVVLLQMSVPFQYAWLGKMFKEAVTYILFVFTAYKFRPNFNVKNRNEKDTTCTYYIDRDSKS</sequence>
<feature type="transmembrane region" description="Helical" evidence="6">
    <location>
        <begin position="369"/>
        <end position="386"/>
    </location>
</feature>
<feature type="transmembrane region" description="Helical" evidence="6">
    <location>
        <begin position="297"/>
        <end position="319"/>
    </location>
</feature>
<keyword evidence="3 7" id="KW-0732">Signal</keyword>
<evidence type="ECO:0000256" key="1">
    <source>
        <dbReference type="ARBA" id="ARBA00004141"/>
    </source>
</evidence>
<evidence type="ECO:0000259" key="8">
    <source>
        <dbReference type="Pfam" id="PF06814"/>
    </source>
</evidence>
<dbReference type="PANTHER" id="PTHR21229">
    <property type="entry name" value="LUNG SEVEN TRANSMEMBRANE RECEPTOR"/>
    <property type="match status" value="1"/>
</dbReference>
<evidence type="ECO:0000256" key="5">
    <source>
        <dbReference type="ARBA" id="ARBA00023136"/>
    </source>
</evidence>
<feature type="transmembrane region" description="Helical" evidence="6">
    <location>
        <begin position="411"/>
        <end position="431"/>
    </location>
</feature>
<comment type="subcellular location">
    <subcellularLocation>
        <location evidence="1">Membrane</location>
        <topology evidence="1">Multi-pass membrane protein</topology>
    </subcellularLocation>
</comment>